<keyword evidence="6" id="KW-0812">Transmembrane</keyword>
<evidence type="ECO:0000256" key="1">
    <source>
        <dbReference type="ARBA" id="ARBA00004442"/>
    </source>
</evidence>
<keyword evidence="9" id="KW-1185">Reference proteome</keyword>
<comment type="subcellular location">
    <subcellularLocation>
        <location evidence="1">Cell outer membrane</location>
    </subcellularLocation>
</comment>
<evidence type="ECO:0000256" key="2">
    <source>
        <dbReference type="ARBA" id="ARBA00023136"/>
    </source>
</evidence>
<protein>
    <submittedName>
        <fullName evidence="8">OmpA family protein</fullName>
    </submittedName>
</protein>
<dbReference type="PANTHER" id="PTHR30329">
    <property type="entry name" value="STATOR ELEMENT OF FLAGELLAR MOTOR COMPLEX"/>
    <property type="match status" value="1"/>
</dbReference>
<evidence type="ECO:0000313" key="9">
    <source>
        <dbReference type="Proteomes" id="UP000479293"/>
    </source>
</evidence>
<evidence type="ECO:0000313" key="8">
    <source>
        <dbReference type="EMBL" id="MPR32176.1"/>
    </source>
</evidence>
<keyword evidence="2 4" id="KW-0472">Membrane</keyword>
<feature type="compositionally biased region" description="Basic and acidic residues" evidence="5">
    <location>
        <begin position="268"/>
        <end position="285"/>
    </location>
</feature>
<evidence type="ECO:0000256" key="3">
    <source>
        <dbReference type="ARBA" id="ARBA00023237"/>
    </source>
</evidence>
<proteinExistence type="predicted"/>
<dbReference type="PRINTS" id="PR01021">
    <property type="entry name" value="OMPADOMAIN"/>
</dbReference>
<gene>
    <name evidence="8" type="ORF">GBK04_02140</name>
</gene>
<evidence type="ECO:0000256" key="5">
    <source>
        <dbReference type="SAM" id="MobiDB-lite"/>
    </source>
</evidence>
<dbReference type="Gene3D" id="3.30.1330.60">
    <property type="entry name" value="OmpA-like domain"/>
    <property type="match status" value="2"/>
</dbReference>
<dbReference type="Proteomes" id="UP000479293">
    <property type="component" value="Unassembled WGS sequence"/>
</dbReference>
<feature type="domain" description="OmpA-like" evidence="7">
    <location>
        <begin position="179"/>
        <end position="295"/>
    </location>
</feature>
<evidence type="ECO:0000256" key="6">
    <source>
        <dbReference type="SAM" id="Phobius"/>
    </source>
</evidence>
<evidence type="ECO:0000256" key="4">
    <source>
        <dbReference type="PROSITE-ProRule" id="PRU00473"/>
    </source>
</evidence>
<comment type="caution">
    <text evidence="8">The sequence shown here is derived from an EMBL/GenBank/DDBJ whole genome shotgun (WGS) entry which is preliminary data.</text>
</comment>
<dbReference type="InterPro" id="IPR036737">
    <property type="entry name" value="OmpA-like_sf"/>
</dbReference>
<name>A0A7C9B9U7_9BACT</name>
<organism evidence="8 9">
    <name type="scientific">Salmonirosea aquatica</name>
    <dbReference type="NCBI Taxonomy" id="2654236"/>
    <lineage>
        <taxon>Bacteria</taxon>
        <taxon>Pseudomonadati</taxon>
        <taxon>Bacteroidota</taxon>
        <taxon>Cytophagia</taxon>
        <taxon>Cytophagales</taxon>
        <taxon>Spirosomataceae</taxon>
        <taxon>Salmonirosea</taxon>
    </lineage>
</organism>
<dbReference type="PROSITE" id="PS51123">
    <property type="entry name" value="OMPA_2"/>
    <property type="match status" value="1"/>
</dbReference>
<dbReference type="SUPFAM" id="SSF103088">
    <property type="entry name" value="OmpA-like"/>
    <property type="match status" value="2"/>
</dbReference>
<dbReference type="PANTHER" id="PTHR30329:SF21">
    <property type="entry name" value="LIPOPROTEIN YIAD-RELATED"/>
    <property type="match status" value="1"/>
</dbReference>
<dbReference type="InterPro" id="IPR050330">
    <property type="entry name" value="Bact_OuterMem_StrucFunc"/>
</dbReference>
<dbReference type="AlphaFoldDB" id="A0A7C9B9U7"/>
<keyword evidence="3" id="KW-0998">Cell outer membrane</keyword>
<feature type="region of interest" description="Disordered" evidence="5">
    <location>
        <begin position="264"/>
        <end position="287"/>
    </location>
</feature>
<dbReference type="InterPro" id="IPR006664">
    <property type="entry name" value="OMP_bac"/>
</dbReference>
<accession>A0A7C9B9U7</accession>
<keyword evidence="6" id="KW-1133">Transmembrane helix</keyword>
<dbReference type="InterPro" id="IPR006665">
    <property type="entry name" value="OmpA-like"/>
</dbReference>
<dbReference type="RefSeq" id="WP_152756444.1">
    <property type="nucleotide sequence ID" value="NZ_WHLY01000002.1"/>
</dbReference>
<sequence length="295" mass="32814">MSTRNVPWWIALIVWMGLSTYWHVCKIKELCADPVTPQVVSEAVAMEALRIQDTDSLVLVSEGNFVFLKSGADAEMSQVRNELDSLVVYLQEHPGKRLALVGRYASVETNTTTFPDLGIARAESVKQYLVGQGLASGRIATSSMILDSLSFHNDTLRGGIDFIFKEPIPETEEGLANAQRFESVFKPIDLYFPTGSADYINTDANRQFVEEAQRYLAENKDKKLILTGHTDNEGDDEINMTLSRDRAEGVKKQLMQLGITADQLVTDGKGETQPKESNDTPEGRRANRRVAIVVQ</sequence>
<dbReference type="GO" id="GO:0009279">
    <property type="term" value="C:cell outer membrane"/>
    <property type="evidence" value="ECO:0007669"/>
    <property type="project" value="UniProtKB-SubCell"/>
</dbReference>
<reference evidence="8 9" key="1">
    <citation type="submission" date="2019-10" db="EMBL/GenBank/DDBJ databases">
        <title>Draft Genome Sequence of Cytophagaceae sp. SJW1-29.</title>
        <authorList>
            <person name="Choi A."/>
        </authorList>
    </citation>
    <scope>NUCLEOTIDE SEQUENCE [LARGE SCALE GENOMIC DNA]</scope>
    <source>
        <strain evidence="8 9">SJW1-29</strain>
    </source>
</reference>
<dbReference type="Pfam" id="PF00691">
    <property type="entry name" value="OmpA"/>
    <property type="match status" value="1"/>
</dbReference>
<evidence type="ECO:0000259" key="7">
    <source>
        <dbReference type="PROSITE" id="PS51123"/>
    </source>
</evidence>
<feature type="transmembrane region" description="Helical" evidence="6">
    <location>
        <begin position="6"/>
        <end position="24"/>
    </location>
</feature>
<dbReference type="CDD" id="cd07185">
    <property type="entry name" value="OmpA_C-like"/>
    <property type="match status" value="1"/>
</dbReference>
<dbReference type="EMBL" id="WHLY01000002">
    <property type="protein sequence ID" value="MPR32176.1"/>
    <property type="molecule type" value="Genomic_DNA"/>
</dbReference>